<proteinExistence type="predicted"/>
<evidence type="ECO:0000313" key="3">
    <source>
        <dbReference type="Proteomes" id="UP000294933"/>
    </source>
</evidence>
<dbReference type="Proteomes" id="UP000294933">
    <property type="component" value="Unassembled WGS sequence"/>
</dbReference>
<gene>
    <name evidence="2" type="ORF">BD410DRAFT_445762</name>
</gene>
<protein>
    <submittedName>
        <fullName evidence="2">Uncharacterized protein</fullName>
    </submittedName>
</protein>
<dbReference type="AlphaFoldDB" id="A0A4Y7PWQ3"/>
<feature type="compositionally biased region" description="Polar residues" evidence="1">
    <location>
        <begin position="1"/>
        <end position="15"/>
    </location>
</feature>
<name>A0A4Y7PWQ3_9AGAM</name>
<dbReference type="VEuPathDB" id="FungiDB:BD410DRAFT_445762"/>
<evidence type="ECO:0000256" key="1">
    <source>
        <dbReference type="SAM" id="MobiDB-lite"/>
    </source>
</evidence>
<evidence type="ECO:0000313" key="2">
    <source>
        <dbReference type="EMBL" id="TDL19332.1"/>
    </source>
</evidence>
<keyword evidence="3" id="KW-1185">Reference proteome</keyword>
<sequence length="125" mass="14168">MKITSLMRNQPTDASKSVEEHENLTGPYPVTPATRHPQHLNTKPQRVITTLRLPIRTSMESTRANRWSNQGVLTSCSGGSGCFYRQHDIGDDEGTAKCRMVRRHVTDVQRAIFNDCERFLRVASL</sequence>
<feature type="region of interest" description="Disordered" evidence="1">
    <location>
        <begin position="1"/>
        <end position="43"/>
    </location>
</feature>
<organism evidence="2 3">
    <name type="scientific">Rickenella mellea</name>
    <dbReference type="NCBI Taxonomy" id="50990"/>
    <lineage>
        <taxon>Eukaryota</taxon>
        <taxon>Fungi</taxon>
        <taxon>Dikarya</taxon>
        <taxon>Basidiomycota</taxon>
        <taxon>Agaricomycotina</taxon>
        <taxon>Agaricomycetes</taxon>
        <taxon>Hymenochaetales</taxon>
        <taxon>Rickenellaceae</taxon>
        <taxon>Rickenella</taxon>
    </lineage>
</organism>
<accession>A0A4Y7PWQ3</accession>
<reference evidence="2 3" key="1">
    <citation type="submission" date="2018-06" db="EMBL/GenBank/DDBJ databases">
        <title>A transcriptomic atlas of mushroom development highlights an independent origin of complex multicellularity.</title>
        <authorList>
            <consortium name="DOE Joint Genome Institute"/>
            <person name="Krizsan K."/>
            <person name="Almasi E."/>
            <person name="Merenyi Z."/>
            <person name="Sahu N."/>
            <person name="Viragh M."/>
            <person name="Koszo T."/>
            <person name="Mondo S."/>
            <person name="Kiss B."/>
            <person name="Balint B."/>
            <person name="Kues U."/>
            <person name="Barry K."/>
            <person name="Hegedus J.C."/>
            <person name="Henrissat B."/>
            <person name="Johnson J."/>
            <person name="Lipzen A."/>
            <person name="Ohm R."/>
            <person name="Nagy I."/>
            <person name="Pangilinan J."/>
            <person name="Yan J."/>
            <person name="Xiong Y."/>
            <person name="Grigoriev I.V."/>
            <person name="Hibbett D.S."/>
            <person name="Nagy L.G."/>
        </authorList>
    </citation>
    <scope>NUCLEOTIDE SEQUENCE [LARGE SCALE GENOMIC DNA]</scope>
    <source>
        <strain evidence="2 3">SZMC22713</strain>
    </source>
</reference>
<dbReference type="EMBL" id="ML170198">
    <property type="protein sequence ID" value="TDL19332.1"/>
    <property type="molecule type" value="Genomic_DNA"/>
</dbReference>